<keyword evidence="1" id="KW-0813">Transport</keyword>
<dbReference type="GO" id="GO:0005324">
    <property type="term" value="F:long-chain fatty acid transmembrane transporter activity"/>
    <property type="evidence" value="ECO:0007669"/>
    <property type="project" value="TreeGrafter"/>
</dbReference>
<name>A0A6L2NUK3_TANCI</name>
<dbReference type="PANTHER" id="PTHR11384:SF56">
    <property type="entry name" value="ABC TRANSPORTER D FAMILY MEMBER 1"/>
    <property type="match status" value="1"/>
</dbReference>
<keyword evidence="3 5" id="KW-1133">Transmembrane helix</keyword>
<dbReference type="PANTHER" id="PTHR11384">
    <property type="entry name" value="ATP-BINDING CASSETTE, SUB-FAMILY D MEMBER"/>
    <property type="match status" value="1"/>
</dbReference>
<keyword evidence="4 5" id="KW-0472">Membrane</keyword>
<dbReference type="GO" id="GO:0007031">
    <property type="term" value="P:peroxisome organization"/>
    <property type="evidence" value="ECO:0007669"/>
    <property type="project" value="TreeGrafter"/>
</dbReference>
<accession>A0A6L2NUK3</accession>
<dbReference type="GO" id="GO:0042760">
    <property type="term" value="P:very long-chain fatty acid catabolic process"/>
    <property type="evidence" value="ECO:0007669"/>
    <property type="project" value="TreeGrafter"/>
</dbReference>
<dbReference type="InterPro" id="IPR050835">
    <property type="entry name" value="ABC_transporter_sub-D"/>
</dbReference>
<evidence type="ECO:0000256" key="3">
    <source>
        <dbReference type="ARBA" id="ARBA00022989"/>
    </source>
</evidence>
<dbReference type="EMBL" id="BKCJ010009877">
    <property type="protein sequence ID" value="GEU89049.1"/>
    <property type="molecule type" value="Genomic_DNA"/>
</dbReference>
<dbReference type="Pfam" id="PF06472">
    <property type="entry name" value="ABC_membrane_2"/>
    <property type="match status" value="1"/>
</dbReference>
<sequence length="211" mass="22954">MVKDGKLTRKGGTVTCCKCGQKGHNKKSYKGPSFAGCGSTSGPSSASQPTRASASAFASQPIRAFASASASQRARASASASSMFLFMGKWVIRAFINLFGSIAINFKTNLLKLGHDEDLDIRSFAFLNGTTMKYVLEQDKAAFVHLIGVSVLQSVASSFVAPSLRHLTARLALGWRIRLTAHLVKTFIRNNAYYKEDYDTEDYDETQDDGM</sequence>
<evidence type="ECO:0000259" key="6">
    <source>
        <dbReference type="Pfam" id="PF06472"/>
    </source>
</evidence>
<dbReference type="GO" id="GO:0005524">
    <property type="term" value="F:ATP binding"/>
    <property type="evidence" value="ECO:0007669"/>
    <property type="project" value="InterPro"/>
</dbReference>
<reference evidence="7" key="1">
    <citation type="journal article" date="2019" name="Sci. Rep.">
        <title>Draft genome of Tanacetum cinerariifolium, the natural source of mosquito coil.</title>
        <authorList>
            <person name="Yamashiro T."/>
            <person name="Shiraishi A."/>
            <person name="Satake H."/>
            <person name="Nakayama K."/>
        </authorList>
    </citation>
    <scope>NUCLEOTIDE SEQUENCE</scope>
</reference>
<dbReference type="GO" id="GO:0005778">
    <property type="term" value="C:peroxisomal membrane"/>
    <property type="evidence" value="ECO:0007669"/>
    <property type="project" value="TreeGrafter"/>
</dbReference>
<dbReference type="GO" id="GO:0015910">
    <property type="term" value="P:long-chain fatty acid import into peroxisome"/>
    <property type="evidence" value="ECO:0007669"/>
    <property type="project" value="TreeGrafter"/>
</dbReference>
<evidence type="ECO:0000256" key="4">
    <source>
        <dbReference type="ARBA" id="ARBA00023136"/>
    </source>
</evidence>
<dbReference type="AlphaFoldDB" id="A0A6L2NUK3"/>
<feature type="domain" description="ABC transmembrane type-1" evidence="6">
    <location>
        <begin position="124"/>
        <end position="204"/>
    </location>
</feature>
<evidence type="ECO:0000256" key="5">
    <source>
        <dbReference type="SAM" id="Phobius"/>
    </source>
</evidence>
<dbReference type="GO" id="GO:0006635">
    <property type="term" value="P:fatty acid beta-oxidation"/>
    <property type="evidence" value="ECO:0007669"/>
    <property type="project" value="TreeGrafter"/>
</dbReference>
<dbReference type="InterPro" id="IPR011527">
    <property type="entry name" value="ABC1_TM_dom"/>
</dbReference>
<organism evidence="7">
    <name type="scientific">Tanacetum cinerariifolium</name>
    <name type="common">Dalmatian daisy</name>
    <name type="synonym">Chrysanthemum cinerariifolium</name>
    <dbReference type="NCBI Taxonomy" id="118510"/>
    <lineage>
        <taxon>Eukaryota</taxon>
        <taxon>Viridiplantae</taxon>
        <taxon>Streptophyta</taxon>
        <taxon>Embryophyta</taxon>
        <taxon>Tracheophyta</taxon>
        <taxon>Spermatophyta</taxon>
        <taxon>Magnoliopsida</taxon>
        <taxon>eudicotyledons</taxon>
        <taxon>Gunneridae</taxon>
        <taxon>Pentapetalae</taxon>
        <taxon>asterids</taxon>
        <taxon>campanulids</taxon>
        <taxon>Asterales</taxon>
        <taxon>Asteraceae</taxon>
        <taxon>Asteroideae</taxon>
        <taxon>Anthemideae</taxon>
        <taxon>Anthemidinae</taxon>
        <taxon>Tanacetum</taxon>
    </lineage>
</organism>
<dbReference type="GO" id="GO:0140359">
    <property type="term" value="F:ABC-type transporter activity"/>
    <property type="evidence" value="ECO:0007669"/>
    <property type="project" value="InterPro"/>
</dbReference>
<evidence type="ECO:0000313" key="7">
    <source>
        <dbReference type="EMBL" id="GEU89049.1"/>
    </source>
</evidence>
<feature type="transmembrane region" description="Helical" evidence="5">
    <location>
        <begin position="83"/>
        <end position="104"/>
    </location>
</feature>
<protein>
    <submittedName>
        <fullName evidence="7">ABC transporter D family member 1</fullName>
    </submittedName>
</protein>
<keyword evidence="2 5" id="KW-0812">Transmembrane</keyword>
<evidence type="ECO:0000256" key="1">
    <source>
        <dbReference type="ARBA" id="ARBA00022448"/>
    </source>
</evidence>
<gene>
    <name evidence="7" type="ORF">Tci_061027</name>
</gene>
<comment type="caution">
    <text evidence="7">The sequence shown here is derived from an EMBL/GenBank/DDBJ whole genome shotgun (WGS) entry which is preliminary data.</text>
</comment>
<feature type="transmembrane region" description="Helical" evidence="5">
    <location>
        <begin position="142"/>
        <end position="161"/>
    </location>
</feature>
<evidence type="ECO:0000256" key="2">
    <source>
        <dbReference type="ARBA" id="ARBA00022692"/>
    </source>
</evidence>
<proteinExistence type="predicted"/>